<protein>
    <recommendedName>
        <fullName evidence="11">Scavenger receptor class B member 1</fullName>
    </recommendedName>
    <alternativeName>
        <fullName evidence="12">SR-BI</fullName>
    </alternativeName>
</protein>
<dbReference type="GO" id="GO:0005737">
    <property type="term" value="C:cytoplasm"/>
    <property type="evidence" value="ECO:0007669"/>
    <property type="project" value="TreeGrafter"/>
</dbReference>
<dbReference type="PANTHER" id="PTHR11923:SF110">
    <property type="entry name" value="SCAVENGER RECEPTOR CLASS B MEMBER 1"/>
    <property type="match status" value="1"/>
</dbReference>
<dbReference type="GO" id="GO:0005044">
    <property type="term" value="F:scavenger receptor activity"/>
    <property type="evidence" value="ECO:0007669"/>
    <property type="project" value="TreeGrafter"/>
</dbReference>
<evidence type="ECO:0000256" key="4">
    <source>
        <dbReference type="ARBA" id="ARBA00022475"/>
    </source>
</evidence>
<evidence type="ECO:0000256" key="1">
    <source>
        <dbReference type="ARBA" id="ARBA00004189"/>
    </source>
</evidence>
<keyword evidence="7 14" id="KW-0472">Membrane</keyword>
<keyword evidence="4" id="KW-1003">Cell membrane</keyword>
<feature type="transmembrane region" description="Helical" evidence="14">
    <location>
        <begin position="6"/>
        <end position="31"/>
    </location>
</feature>
<organism evidence="15 16">
    <name type="scientific">Folsomia candida</name>
    <name type="common">Springtail</name>
    <dbReference type="NCBI Taxonomy" id="158441"/>
    <lineage>
        <taxon>Eukaryota</taxon>
        <taxon>Metazoa</taxon>
        <taxon>Ecdysozoa</taxon>
        <taxon>Arthropoda</taxon>
        <taxon>Hexapoda</taxon>
        <taxon>Collembola</taxon>
        <taxon>Entomobryomorpha</taxon>
        <taxon>Isotomoidea</taxon>
        <taxon>Isotomidae</taxon>
        <taxon>Proisotominae</taxon>
        <taxon>Folsomia</taxon>
    </lineage>
</organism>
<feature type="disulfide bond" evidence="13">
    <location>
        <begin position="278"/>
        <end position="342"/>
    </location>
</feature>
<evidence type="ECO:0000256" key="8">
    <source>
        <dbReference type="ARBA" id="ARBA00023157"/>
    </source>
</evidence>
<dbReference type="InterPro" id="IPR005428">
    <property type="entry name" value="CD36/SCARB1/SNMP1"/>
</dbReference>
<evidence type="ECO:0000256" key="10">
    <source>
        <dbReference type="ARBA" id="ARBA00023180"/>
    </source>
</evidence>
<keyword evidence="10" id="KW-0325">Glycoprotein</keyword>
<evidence type="ECO:0000256" key="9">
    <source>
        <dbReference type="ARBA" id="ARBA00023170"/>
    </source>
</evidence>
<evidence type="ECO:0000313" key="15">
    <source>
        <dbReference type="EMBL" id="OXA40564.1"/>
    </source>
</evidence>
<gene>
    <name evidence="15" type="ORF">Fcan01_24699</name>
</gene>
<keyword evidence="5 14" id="KW-0812">Transmembrane</keyword>
<comment type="subcellular location">
    <subcellularLocation>
        <location evidence="2">Cell membrane</location>
        <topology evidence="2">Multi-pass membrane protein</topology>
    </subcellularLocation>
    <subcellularLocation>
        <location evidence="1">Membrane</location>
        <location evidence="1">Caveola</location>
        <topology evidence="1">Multi-pass membrane protein</topology>
    </subcellularLocation>
</comment>
<evidence type="ECO:0000256" key="13">
    <source>
        <dbReference type="PIRSR" id="PIRSR605428-52"/>
    </source>
</evidence>
<proteinExistence type="inferred from homology"/>
<evidence type="ECO:0000313" key="16">
    <source>
        <dbReference type="Proteomes" id="UP000198287"/>
    </source>
</evidence>
<keyword evidence="9" id="KW-0675">Receptor</keyword>
<dbReference type="PANTHER" id="PTHR11923">
    <property type="entry name" value="SCAVENGER RECEPTOR CLASS B TYPE-1 SR-B1"/>
    <property type="match status" value="1"/>
</dbReference>
<feature type="transmembrane region" description="Helical" evidence="14">
    <location>
        <begin position="451"/>
        <end position="473"/>
    </location>
</feature>
<sequence length="484" mass="55065">MRRCTLIFLLSGLAIVTLGIVFGMVIFPHVLHKKIKQQIRLERGGELYNKWVDVKIPIYMKVYFFNITNPAEFSEGEKPILQEVGPWIYQQRRQKVVLLTNPENDTVQFRPKITYFFRANMSQGRTEEDVLNFVNVPLLSVISKAMSMGGFARSLIKGIVDDHAEELFVQKTVGELLFKGYDEPMIRELSEFQGEEIMPDNQFGFYYGKNGTAQDLFEIYSGIVENEKFGMTISWKGRKDLDFWGSKYCNMINGSDGSIFPPFISRDRVIRIFSPDMCRSIYMTYHSDVELKGVPAYRFTTPKEVMQDPRIEPENVCYCSQAVEDEDFDQCSKAGVFRIGACRKGAPIVASWPHFFDGDAEYLNQSLGLRPHKMLHETFLSLEPNTGALLAASKRFQINIEIKPARYFANVKKIPSMVLPLLWVDESVSLTDENADMLRAKLLTPLKVGSMGMFGLLGLGAILIVIAFVFIIFPCGGDNKGDKR</sequence>
<dbReference type="AlphaFoldDB" id="A0A226D6T4"/>
<comment type="caution">
    <text evidence="15">The sequence shown here is derived from an EMBL/GenBank/DDBJ whole genome shotgun (WGS) entry which is preliminary data.</text>
</comment>
<keyword evidence="8 13" id="KW-1015">Disulfide bond</keyword>
<evidence type="ECO:0000256" key="3">
    <source>
        <dbReference type="ARBA" id="ARBA00010532"/>
    </source>
</evidence>
<evidence type="ECO:0000256" key="5">
    <source>
        <dbReference type="ARBA" id="ARBA00022692"/>
    </source>
</evidence>
<evidence type="ECO:0000256" key="2">
    <source>
        <dbReference type="ARBA" id="ARBA00004651"/>
    </source>
</evidence>
<feature type="disulfide bond" evidence="13">
    <location>
        <begin position="249"/>
        <end position="317"/>
    </location>
</feature>
<dbReference type="InterPro" id="IPR002159">
    <property type="entry name" value="CD36_fam"/>
</dbReference>
<keyword evidence="6 14" id="KW-1133">Transmembrane helix</keyword>
<dbReference type="OMA" id="MAMITEG"/>
<dbReference type="GO" id="GO:0005901">
    <property type="term" value="C:caveola"/>
    <property type="evidence" value="ECO:0007669"/>
    <property type="project" value="UniProtKB-SubCell"/>
</dbReference>
<evidence type="ECO:0000256" key="11">
    <source>
        <dbReference type="ARBA" id="ARBA00040821"/>
    </source>
</evidence>
<feature type="disulfide bond" evidence="13">
    <location>
        <begin position="319"/>
        <end position="331"/>
    </location>
</feature>
<accession>A0A226D6T4</accession>
<keyword evidence="16" id="KW-1185">Reference proteome</keyword>
<dbReference type="Proteomes" id="UP000198287">
    <property type="component" value="Unassembled WGS sequence"/>
</dbReference>
<evidence type="ECO:0000256" key="6">
    <source>
        <dbReference type="ARBA" id="ARBA00022989"/>
    </source>
</evidence>
<name>A0A226D6T4_FOLCA</name>
<dbReference type="Pfam" id="PF01130">
    <property type="entry name" value="CD36"/>
    <property type="match status" value="1"/>
</dbReference>
<dbReference type="PRINTS" id="PR01610">
    <property type="entry name" value="CD36ANTIGEN"/>
</dbReference>
<evidence type="ECO:0000256" key="14">
    <source>
        <dbReference type="SAM" id="Phobius"/>
    </source>
</evidence>
<dbReference type="OrthoDB" id="195015at2759"/>
<dbReference type="PRINTS" id="PR01609">
    <property type="entry name" value="CD36FAMILY"/>
</dbReference>
<evidence type="ECO:0000256" key="7">
    <source>
        <dbReference type="ARBA" id="ARBA00023136"/>
    </source>
</evidence>
<comment type="similarity">
    <text evidence="3">Belongs to the CD36 family.</text>
</comment>
<evidence type="ECO:0000256" key="12">
    <source>
        <dbReference type="ARBA" id="ARBA00042244"/>
    </source>
</evidence>
<reference evidence="15 16" key="1">
    <citation type="submission" date="2015-12" db="EMBL/GenBank/DDBJ databases">
        <title>The genome of Folsomia candida.</title>
        <authorList>
            <person name="Faddeeva A."/>
            <person name="Derks M.F."/>
            <person name="Anvar Y."/>
            <person name="Smit S."/>
            <person name="Van Straalen N."/>
            <person name="Roelofs D."/>
        </authorList>
    </citation>
    <scope>NUCLEOTIDE SEQUENCE [LARGE SCALE GENOMIC DNA]</scope>
    <source>
        <strain evidence="15 16">VU population</strain>
        <tissue evidence="15">Whole body</tissue>
    </source>
</reference>
<dbReference type="EMBL" id="LNIX01000033">
    <property type="protein sequence ID" value="OXA40564.1"/>
    <property type="molecule type" value="Genomic_DNA"/>
</dbReference>